<dbReference type="Proteomes" id="UP000287197">
    <property type="component" value="Unassembled WGS sequence"/>
</dbReference>
<dbReference type="EMBL" id="PRBV01000005">
    <property type="protein sequence ID" value="RTJ79643.1"/>
    <property type="molecule type" value="Genomic_DNA"/>
</dbReference>
<comment type="caution">
    <text evidence="3">The sequence shown here is derived from an EMBL/GenBank/DDBJ whole genome shotgun (WGS) entry which is preliminary data.</text>
</comment>
<dbReference type="Gene3D" id="3.40.50.300">
    <property type="entry name" value="P-loop containing nucleotide triphosphate hydrolases"/>
    <property type="match status" value="1"/>
</dbReference>
<accession>A0A431EEH1</accession>
<feature type="domain" description="Thymidylate kinase-like" evidence="1">
    <location>
        <begin position="11"/>
        <end position="143"/>
    </location>
</feature>
<organism evidence="3 4">
    <name type="scientific">Campylobacter jejuni</name>
    <dbReference type="NCBI Taxonomy" id="197"/>
    <lineage>
        <taxon>Bacteria</taxon>
        <taxon>Pseudomonadati</taxon>
        <taxon>Campylobacterota</taxon>
        <taxon>Epsilonproteobacteria</taxon>
        <taxon>Campylobacterales</taxon>
        <taxon>Campylobacteraceae</taxon>
        <taxon>Campylobacter</taxon>
    </lineage>
</organism>
<gene>
    <name evidence="3" type="ORF">C3H57_04530</name>
    <name evidence="2" type="ORF">C3I27_03715</name>
</gene>
<dbReference type="SUPFAM" id="SSF52540">
    <property type="entry name" value="P-loop containing nucleoside triphosphate hydrolases"/>
    <property type="match status" value="1"/>
</dbReference>
<dbReference type="InterPro" id="IPR039430">
    <property type="entry name" value="Thymidylate_kin-like_dom"/>
</dbReference>
<sequence length="210" mass="23927">MKESPELCLIFEGADNVGKSTLIKRVVDKIENGDVSVIRQPSSNNIVGFLRKEVKENPTYNPLERQLLHTVTHLVDLCSSFNTSTPLVIMDRSPLSAFPYGKTLGLSEEEIELIYKVNILPYSAYFKQNKIKVVVVYIANEKPFQEDESQVYKNLNWETISSEYRQLMSGKSKVNLPSEWEVIPIVNSDVEETAEKIVKIIQEKSTTRTL</sequence>
<evidence type="ECO:0000313" key="2">
    <source>
        <dbReference type="EMBL" id="RTI48535.1"/>
    </source>
</evidence>
<reference evidence="3 4" key="2">
    <citation type="journal article" date="2019" name="Appl. Environ. Microbiol.">
        <title>Population genetics and characterization of Campylobacter jejuni isolates in western jackdaws and game birds in Finland.</title>
        <authorList>
            <person name="Kovanen S."/>
            <person name="Rossi M."/>
            <person name="Pohja-Mykra M."/>
            <person name="Nieminen T."/>
            <person name="Raunio-Saarnisto M."/>
            <person name="Sauvala M."/>
            <person name="Fredriksson-Ahomaa M."/>
            <person name="Hanninen M.L."/>
            <person name="Kivisto R."/>
        </authorList>
    </citation>
    <scope>NUCLEOTIDE SEQUENCE [LARGE SCALE GENOMIC DNA]</scope>
    <source>
        <strain evidence="3 4">CB313</strain>
        <strain evidence="2">SO-26</strain>
    </source>
</reference>
<dbReference type="Proteomes" id="UP000288507">
    <property type="component" value="Unassembled WGS sequence"/>
</dbReference>
<dbReference type="EMBL" id="PQZD01000003">
    <property type="protein sequence ID" value="RTI48535.1"/>
    <property type="molecule type" value="Genomic_DNA"/>
</dbReference>
<evidence type="ECO:0000313" key="4">
    <source>
        <dbReference type="Proteomes" id="UP000288507"/>
    </source>
</evidence>
<dbReference type="InterPro" id="IPR027417">
    <property type="entry name" value="P-loop_NTPase"/>
</dbReference>
<name>A0A431EEH1_CAMJU</name>
<proteinExistence type="predicted"/>
<evidence type="ECO:0000259" key="1">
    <source>
        <dbReference type="Pfam" id="PF02223"/>
    </source>
</evidence>
<protein>
    <recommendedName>
        <fullName evidence="1">Thymidylate kinase-like domain-containing protein</fullName>
    </recommendedName>
</protein>
<dbReference type="RefSeq" id="WP_126232212.1">
    <property type="nucleotide sequence ID" value="NZ_PQZD01000003.1"/>
</dbReference>
<dbReference type="AlphaFoldDB" id="A0A431EEH1"/>
<evidence type="ECO:0000313" key="3">
    <source>
        <dbReference type="EMBL" id="RTJ79643.1"/>
    </source>
</evidence>
<reference evidence="2" key="1">
    <citation type="submission" date="2018-01" db="EMBL/GenBank/DDBJ databases">
        <authorList>
            <person name="Kovanen S."/>
            <person name="Nieminen T."/>
            <person name="Pohja-Mykra M."/>
            <person name="Raunio-Saarnisto M."/>
            <person name="Sauvala M."/>
            <person name="Fredriksson-Ahomaa M."/>
            <person name="Hanninen M.-L."/>
            <person name="Kivisto R."/>
        </authorList>
    </citation>
    <scope>NUCLEOTIDE SEQUENCE</scope>
    <source>
        <strain evidence="2">SO-26</strain>
    </source>
</reference>
<dbReference type="Pfam" id="PF02223">
    <property type="entry name" value="Thymidylate_kin"/>
    <property type="match status" value="1"/>
</dbReference>